<gene>
    <name evidence="2" type="ORF">DVA86_17030</name>
</gene>
<keyword evidence="3" id="KW-1185">Reference proteome</keyword>
<dbReference type="EMBL" id="CP031320">
    <property type="protein sequence ID" value="AXK34107.1"/>
    <property type="molecule type" value="Genomic_DNA"/>
</dbReference>
<dbReference type="AlphaFoldDB" id="A0A345XR41"/>
<feature type="region of interest" description="Disordered" evidence="1">
    <location>
        <begin position="81"/>
        <end position="106"/>
    </location>
</feature>
<evidence type="ECO:0000313" key="3">
    <source>
        <dbReference type="Proteomes" id="UP000254425"/>
    </source>
</evidence>
<dbReference type="KEGG" id="sarm:DVA86_17030"/>
<organism evidence="2 3">
    <name type="scientific">Streptomyces armeniacus</name>
    <dbReference type="NCBI Taxonomy" id="83291"/>
    <lineage>
        <taxon>Bacteria</taxon>
        <taxon>Bacillati</taxon>
        <taxon>Actinomycetota</taxon>
        <taxon>Actinomycetes</taxon>
        <taxon>Kitasatosporales</taxon>
        <taxon>Streptomycetaceae</taxon>
        <taxon>Streptomyces</taxon>
    </lineage>
</organism>
<sequence length="106" mass="11328">MRMRDVLTASVGELLAEGEADWVMVDSLIGTAEEHAEVHGGDSRDISVELLGELLTEGLMEIGDLRESGFEAWTCSVEESLARSSTRRAGSAARVPAGRSPRTPQG</sequence>
<feature type="compositionally biased region" description="Low complexity" evidence="1">
    <location>
        <begin position="82"/>
        <end position="94"/>
    </location>
</feature>
<evidence type="ECO:0000256" key="1">
    <source>
        <dbReference type="SAM" id="MobiDB-lite"/>
    </source>
</evidence>
<reference evidence="2 3" key="1">
    <citation type="submission" date="2018-07" db="EMBL/GenBank/DDBJ databases">
        <title>Draft genome of the type strain Streptomyces armeniacus ATCC 15676.</title>
        <authorList>
            <person name="Labana P."/>
            <person name="Gosse J.T."/>
            <person name="Boddy C.N."/>
        </authorList>
    </citation>
    <scope>NUCLEOTIDE SEQUENCE [LARGE SCALE GENOMIC DNA]</scope>
    <source>
        <strain evidence="2 3">ATCC 15676</strain>
    </source>
</reference>
<protein>
    <submittedName>
        <fullName evidence="2">Uncharacterized protein</fullName>
    </submittedName>
</protein>
<evidence type="ECO:0000313" key="2">
    <source>
        <dbReference type="EMBL" id="AXK34107.1"/>
    </source>
</evidence>
<dbReference type="Proteomes" id="UP000254425">
    <property type="component" value="Chromosome"/>
</dbReference>
<proteinExistence type="predicted"/>
<name>A0A345XR41_9ACTN</name>
<accession>A0A345XR41</accession>